<feature type="non-terminal residue" evidence="1">
    <location>
        <position position="1"/>
    </location>
</feature>
<dbReference type="Proteomes" id="UP001187192">
    <property type="component" value="Unassembled WGS sequence"/>
</dbReference>
<evidence type="ECO:0000313" key="1">
    <source>
        <dbReference type="EMBL" id="GMN25076.1"/>
    </source>
</evidence>
<protein>
    <submittedName>
        <fullName evidence="1">Uncharacterized protein</fullName>
    </submittedName>
</protein>
<dbReference type="EMBL" id="BTGU01008157">
    <property type="protein sequence ID" value="GMN25076.1"/>
    <property type="molecule type" value="Genomic_DNA"/>
</dbReference>
<comment type="caution">
    <text evidence="1">The sequence shown here is derived from an EMBL/GenBank/DDBJ whole genome shotgun (WGS) entry which is preliminary data.</text>
</comment>
<organism evidence="1 2">
    <name type="scientific">Ficus carica</name>
    <name type="common">Common fig</name>
    <dbReference type="NCBI Taxonomy" id="3494"/>
    <lineage>
        <taxon>Eukaryota</taxon>
        <taxon>Viridiplantae</taxon>
        <taxon>Streptophyta</taxon>
        <taxon>Embryophyta</taxon>
        <taxon>Tracheophyta</taxon>
        <taxon>Spermatophyta</taxon>
        <taxon>Magnoliopsida</taxon>
        <taxon>eudicotyledons</taxon>
        <taxon>Gunneridae</taxon>
        <taxon>Pentapetalae</taxon>
        <taxon>rosids</taxon>
        <taxon>fabids</taxon>
        <taxon>Rosales</taxon>
        <taxon>Moraceae</taxon>
        <taxon>Ficeae</taxon>
        <taxon>Ficus</taxon>
    </lineage>
</organism>
<keyword evidence="2" id="KW-1185">Reference proteome</keyword>
<proteinExistence type="predicted"/>
<reference evidence="1" key="1">
    <citation type="submission" date="2023-07" db="EMBL/GenBank/DDBJ databases">
        <title>draft genome sequence of fig (Ficus carica).</title>
        <authorList>
            <person name="Takahashi T."/>
            <person name="Nishimura K."/>
        </authorList>
    </citation>
    <scope>NUCLEOTIDE SEQUENCE</scope>
</reference>
<gene>
    <name evidence="1" type="ORF">TIFTF001_050356</name>
</gene>
<accession>A0AA88CPS8</accession>
<evidence type="ECO:0000313" key="2">
    <source>
        <dbReference type="Proteomes" id="UP001187192"/>
    </source>
</evidence>
<sequence length="106" mass="11983">KSGCPIPPSQLALVVLQTVPSRAVTADSIAHCAIPHLHRAFSLTKESASKTVGINYFLPNSHRFYKTPCFWPQFRAYSYQRDWHFTSSSLVLIPYYLILGESRQVA</sequence>
<name>A0AA88CPS8_FICCA</name>
<dbReference type="AlphaFoldDB" id="A0AA88CPS8"/>